<proteinExistence type="predicted"/>
<dbReference type="HOGENOM" id="CLU_2225850_0_0_1"/>
<dbReference type="EMBL" id="GL732558">
    <property type="protein sequence ID" value="EFX78134.1"/>
    <property type="molecule type" value="Genomic_DNA"/>
</dbReference>
<dbReference type="InParanoid" id="E9GQM2"/>
<gene>
    <name evidence="2" type="ORF">DAPPUDRAFT_246481</name>
</gene>
<dbReference type="Proteomes" id="UP000000305">
    <property type="component" value="Unassembled WGS sequence"/>
</dbReference>
<evidence type="ECO:0000313" key="3">
    <source>
        <dbReference type="Proteomes" id="UP000000305"/>
    </source>
</evidence>
<organism evidence="2 3">
    <name type="scientific">Daphnia pulex</name>
    <name type="common">Water flea</name>
    <dbReference type="NCBI Taxonomy" id="6669"/>
    <lineage>
        <taxon>Eukaryota</taxon>
        <taxon>Metazoa</taxon>
        <taxon>Ecdysozoa</taxon>
        <taxon>Arthropoda</taxon>
        <taxon>Crustacea</taxon>
        <taxon>Branchiopoda</taxon>
        <taxon>Diplostraca</taxon>
        <taxon>Cladocera</taxon>
        <taxon>Anomopoda</taxon>
        <taxon>Daphniidae</taxon>
        <taxon>Daphnia</taxon>
    </lineage>
</organism>
<evidence type="ECO:0000256" key="1">
    <source>
        <dbReference type="SAM" id="MobiDB-lite"/>
    </source>
</evidence>
<dbReference type="AlphaFoldDB" id="E9GQM2"/>
<accession>E9GQM2</accession>
<evidence type="ECO:0000313" key="2">
    <source>
        <dbReference type="EMBL" id="EFX78134.1"/>
    </source>
</evidence>
<reference evidence="2 3" key="1">
    <citation type="journal article" date="2011" name="Science">
        <title>The ecoresponsive genome of Daphnia pulex.</title>
        <authorList>
            <person name="Colbourne J.K."/>
            <person name="Pfrender M.E."/>
            <person name="Gilbert D."/>
            <person name="Thomas W.K."/>
            <person name="Tucker A."/>
            <person name="Oakley T.H."/>
            <person name="Tokishita S."/>
            <person name="Aerts A."/>
            <person name="Arnold G.J."/>
            <person name="Basu M.K."/>
            <person name="Bauer D.J."/>
            <person name="Caceres C.E."/>
            <person name="Carmel L."/>
            <person name="Casola C."/>
            <person name="Choi J.H."/>
            <person name="Detter J.C."/>
            <person name="Dong Q."/>
            <person name="Dusheyko S."/>
            <person name="Eads B.D."/>
            <person name="Frohlich T."/>
            <person name="Geiler-Samerotte K.A."/>
            <person name="Gerlach D."/>
            <person name="Hatcher P."/>
            <person name="Jogdeo S."/>
            <person name="Krijgsveld J."/>
            <person name="Kriventseva E.V."/>
            <person name="Kultz D."/>
            <person name="Laforsch C."/>
            <person name="Lindquist E."/>
            <person name="Lopez J."/>
            <person name="Manak J.R."/>
            <person name="Muller J."/>
            <person name="Pangilinan J."/>
            <person name="Patwardhan R.P."/>
            <person name="Pitluck S."/>
            <person name="Pritham E.J."/>
            <person name="Rechtsteiner A."/>
            <person name="Rho M."/>
            <person name="Rogozin I.B."/>
            <person name="Sakarya O."/>
            <person name="Salamov A."/>
            <person name="Schaack S."/>
            <person name="Shapiro H."/>
            <person name="Shiga Y."/>
            <person name="Skalitzky C."/>
            <person name="Smith Z."/>
            <person name="Souvorov A."/>
            <person name="Sung W."/>
            <person name="Tang Z."/>
            <person name="Tsuchiya D."/>
            <person name="Tu H."/>
            <person name="Vos H."/>
            <person name="Wang M."/>
            <person name="Wolf Y.I."/>
            <person name="Yamagata H."/>
            <person name="Yamada T."/>
            <person name="Ye Y."/>
            <person name="Shaw J.R."/>
            <person name="Andrews J."/>
            <person name="Crease T.J."/>
            <person name="Tang H."/>
            <person name="Lucas S.M."/>
            <person name="Robertson H.M."/>
            <person name="Bork P."/>
            <person name="Koonin E.V."/>
            <person name="Zdobnov E.M."/>
            <person name="Grigoriev I.V."/>
            <person name="Lynch M."/>
            <person name="Boore J.L."/>
        </authorList>
    </citation>
    <scope>NUCLEOTIDE SEQUENCE [LARGE SCALE GENOMIC DNA]</scope>
</reference>
<sequence>MQHALNDLEVGTEPRTQPCGHARCVDCRANEQMAFIEKQTNSSQMATYTTMDVTADHEEETGGIVTDGVEECPVETEALHRVSLFSCGTFHPAGLFVSSNLSSLEK</sequence>
<dbReference type="KEGG" id="dpx:DAPPUDRAFT_246481"/>
<keyword evidence="3" id="KW-1185">Reference proteome</keyword>
<name>E9GQM2_DAPPU</name>
<feature type="region of interest" description="Disordered" evidence="1">
    <location>
        <begin position="1"/>
        <end position="20"/>
    </location>
</feature>
<protein>
    <submittedName>
        <fullName evidence="2">Uncharacterized protein</fullName>
    </submittedName>
</protein>